<dbReference type="Pfam" id="PF13181">
    <property type="entry name" value="TPR_8"/>
    <property type="match status" value="1"/>
</dbReference>
<evidence type="ECO:0000313" key="2">
    <source>
        <dbReference type="Proteomes" id="UP000291101"/>
    </source>
</evidence>
<evidence type="ECO:0008006" key="3">
    <source>
        <dbReference type="Google" id="ProtNLM"/>
    </source>
</evidence>
<sequence>MTSDLREVWDFDDPSGSEERFRRLAADPDEPLATYASTQVARALGLQERYDEGHAVLDALSPADAGSRVRIALQRGRLLRSSGDPGSARPLFEDAASAAREDGLEELEVDALHMVALVVEPAERLAAHHAALDRARAASDPAARDWDASLLNNIGMEHADAGDHAAALAAFEEALEARLRIGDPARTRVARWMVAWSLRHLGAVDAARERQLALKAELDAIGETDPYVDEELALLDPPSSPSER</sequence>
<accession>A0A4Q2T299</accession>
<dbReference type="RefSeq" id="WP_129426337.1">
    <property type="nucleotide sequence ID" value="NZ_SDWV01000006.1"/>
</dbReference>
<keyword evidence="2" id="KW-1185">Reference proteome</keyword>
<protein>
    <recommendedName>
        <fullName evidence="3">Tetratricopeptide repeat protein</fullName>
    </recommendedName>
</protein>
<dbReference type="SUPFAM" id="SSF48452">
    <property type="entry name" value="TPR-like"/>
    <property type="match status" value="1"/>
</dbReference>
<dbReference type="OrthoDB" id="3777470at2"/>
<comment type="caution">
    <text evidence="1">The sequence shown here is derived from an EMBL/GenBank/DDBJ whole genome shotgun (WGS) entry which is preliminary data.</text>
</comment>
<organism evidence="1 2">
    <name type="scientific">Nocardioides zhouii</name>
    <dbReference type="NCBI Taxonomy" id="1168729"/>
    <lineage>
        <taxon>Bacteria</taxon>
        <taxon>Bacillati</taxon>
        <taxon>Actinomycetota</taxon>
        <taxon>Actinomycetes</taxon>
        <taxon>Propionibacteriales</taxon>
        <taxon>Nocardioidaceae</taxon>
        <taxon>Nocardioides</taxon>
    </lineage>
</organism>
<name>A0A4Q2T299_9ACTN</name>
<dbReference type="AlphaFoldDB" id="A0A4Q2T299"/>
<gene>
    <name evidence="1" type="ORF">EUA94_07945</name>
</gene>
<dbReference type="EMBL" id="SDWV01000006">
    <property type="protein sequence ID" value="RYC12592.1"/>
    <property type="molecule type" value="Genomic_DNA"/>
</dbReference>
<dbReference type="InterPro" id="IPR019734">
    <property type="entry name" value="TPR_rpt"/>
</dbReference>
<proteinExistence type="predicted"/>
<dbReference type="Proteomes" id="UP000291101">
    <property type="component" value="Unassembled WGS sequence"/>
</dbReference>
<evidence type="ECO:0000313" key="1">
    <source>
        <dbReference type="EMBL" id="RYC12592.1"/>
    </source>
</evidence>
<dbReference type="InterPro" id="IPR011990">
    <property type="entry name" value="TPR-like_helical_dom_sf"/>
</dbReference>
<reference evidence="1 2" key="1">
    <citation type="submission" date="2019-01" db="EMBL/GenBank/DDBJ databases">
        <title>Novel species of Nocardioides.</title>
        <authorList>
            <person name="Liu Q."/>
            <person name="X Y.-H."/>
        </authorList>
    </citation>
    <scope>NUCLEOTIDE SEQUENCE [LARGE SCALE GENOMIC DNA]</scope>
    <source>
        <strain evidence="1 2">HLT2-9</strain>
    </source>
</reference>
<dbReference type="Gene3D" id="1.25.40.10">
    <property type="entry name" value="Tetratricopeptide repeat domain"/>
    <property type="match status" value="1"/>
</dbReference>